<keyword evidence="1" id="KW-1133">Transmembrane helix</keyword>
<proteinExistence type="predicted"/>
<feature type="transmembrane region" description="Helical" evidence="1">
    <location>
        <begin position="236"/>
        <end position="261"/>
    </location>
</feature>
<gene>
    <name evidence="2" type="ORF">PHYBLDRAFT_173735</name>
</gene>
<dbReference type="VEuPathDB" id="FungiDB:PHYBLDRAFT_173735"/>
<dbReference type="InParanoid" id="A0A163D0G7"/>
<feature type="transmembrane region" description="Helical" evidence="1">
    <location>
        <begin position="160"/>
        <end position="184"/>
    </location>
</feature>
<dbReference type="RefSeq" id="XP_018285860.1">
    <property type="nucleotide sequence ID" value="XM_018437097.1"/>
</dbReference>
<accession>A0A163D0G7</accession>
<protein>
    <submittedName>
        <fullName evidence="2">Uncharacterized protein</fullName>
    </submittedName>
</protein>
<dbReference type="AlphaFoldDB" id="A0A163D0G7"/>
<feature type="transmembrane region" description="Helical" evidence="1">
    <location>
        <begin position="120"/>
        <end position="139"/>
    </location>
</feature>
<dbReference type="GeneID" id="28998003"/>
<organism evidence="2 3">
    <name type="scientific">Phycomyces blakesleeanus (strain ATCC 8743b / DSM 1359 / FGSC 10004 / NBRC 33097 / NRRL 1555)</name>
    <dbReference type="NCBI Taxonomy" id="763407"/>
    <lineage>
        <taxon>Eukaryota</taxon>
        <taxon>Fungi</taxon>
        <taxon>Fungi incertae sedis</taxon>
        <taxon>Mucoromycota</taxon>
        <taxon>Mucoromycotina</taxon>
        <taxon>Mucoromycetes</taxon>
        <taxon>Mucorales</taxon>
        <taxon>Phycomycetaceae</taxon>
        <taxon>Phycomyces</taxon>
    </lineage>
</organism>
<keyword evidence="1" id="KW-0472">Membrane</keyword>
<evidence type="ECO:0000256" key="1">
    <source>
        <dbReference type="SAM" id="Phobius"/>
    </source>
</evidence>
<sequence>MSIYLFILEPYYNISLYFFKASLSYSFFFGRLNITLWHKGILCRLSGRFVPRRAYVSLFWTYKRERTNYLLYCVLRSLLSYIIGSFLRKCPDELVVVMRNVVRKIYIINKLLLNKILAQFLRFMSSIFLFTAISVYLFSDRISFLYSGPTRENARMISCIVFYGLYCRISLAVFCASVQTSWLWNLTFSLQSIRSGRKKFRVDSLSVSFSGELTFLYSGPARENARIIFCTVFYGLYWRITLTVSCASVQTSWLWLCAMWCGKFSSENIR</sequence>
<reference evidence="3" key="1">
    <citation type="submission" date="2015-06" db="EMBL/GenBank/DDBJ databases">
        <title>Expansion of signal transduction pathways in fungi by whole-genome duplication.</title>
        <authorList>
            <consortium name="DOE Joint Genome Institute"/>
            <person name="Corrochano L.M."/>
            <person name="Kuo A."/>
            <person name="Marcet-Houben M."/>
            <person name="Polaino S."/>
            <person name="Salamov A."/>
            <person name="Villalobos J.M."/>
            <person name="Alvarez M.I."/>
            <person name="Avalos J."/>
            <person name="Benito E.P."/>
            <person name="Benoit I."/>
            <person name="Burger G."/>
            <person name="Camino L.P."/>
            <person name="Canovas D."/>
            <person name="Cerda-Olmedo E."/>
            <person name="Cheng J.-F."/>
            <person name="Dominguez A."/>
            <person name="Elias M."/>
            <person name="Eslava A.P."/>
            <person name="Glaser F."/>
            <person name="Grimwood J."/>
            <person name="Gutierrez G."/>
            <person name="Heitman J."/>
            <person name="Henrissat B."/>
            <person name="Iturriaga E.A."/>
            <person name="Lang B.F."/>
            <person name="Lavin J.L."/>
            <person name="Lee S."/>
            <person name="Li W."/>
            <person name="Lindquist E."/>
            <person name="Lopez-Garcia S."/>
            <person name="Luque E.M."/>
            <person name="Marcos A.T."/>
            <person name="Martin J."/>
            <person name="McCluskey K."/>
            <person name="Medina H.R."/>
            <person name="Miralles-Duran A."/>
            <person name="Miyazaki A."/>
            <person name="Munoz-Torres E."/>
            <person name="Oguiza J.A."/>
            <person name="Ohm R."/>
            <person name="Olmedo M."/>
            <person name="Orejas M."/>
            <person name="Ortiz-Castellanos L."/>
            <person name="Pisabarro A.G."/>
            <person name="Rodriguez-Romero J."/>
            <person name="Ruiz-Herrera J."/>
            <person name="Ruiz-Vazquez R."/>
            <person name="Sanz C."/>
            <person name="Schackwitz W."/>
            <person name="Schmutz J."/>
            <person name="Shahriari M."/>
            <person name="Shelest E."/>
            <person name="Silva-Franco F."/>
            <person name="Soanes D."/>
            <person name="Syed K."/>
            <person name="Tagua V.G."/>
            <person name="Talbot N.J."/>
            <person name="Thon M."/>
            <person name="De vries R.P."/>
            <person name="Wiebenga A."/>
            <person name="Yadav J.S."/>
            <person name="Braun E.L."/>
            <person name="Baker S."/>
            <person name="Garre V."/>
            <person name="Horwitz B."/>
            <person name="Torres-Martinez S."/>
            <person name="Idnurm A."/>
            <person name="Herrera-Estrella A."/>
            <person name="Gabaldon T."/>
            <person name="Grigoriev I.V."/>
        </authorList>
    </citation>
    <scope>NUCLEOTIDE SEQUENCE [LARGE SCALE GENOMIC DNA]</scope>
    <source>
        <strain evidence="3">NRRL 1555(-)</strain>
    </source>
</reference>
<dbReference type="EMBL" id="KV440997">
    <property type="protein sequence ID" value="OAD67820.1"/>
    <property type="molecule type" value="Genomic_DNA"/>
</dbReference>
<name>A0A163D0G7_PHYB8</name>
<evidence type="ECO:0000313" key="2">
    <source>
        <dbReference type="EMBL" id="OAD67820.1"/>
    </source>
</evidence>
<keyword evidence="3" id="KW-1185">Reference proteome</keyword>
<evidence type="ECO:0000313" key="3">
    <source>
        <dbReference type="Proteomes" id="UP000077315"/>
    </source>
</evidence>
<feature type="transmembrane region" description="Helical" evidence="1">
    <location>
        <begin position="14"/>
        <end position="34"/>
    </location>
</feature>
<dbReference type="Proteomes" id="UP000077315">
    <property type="component" value="Unassembled WGS sequence"/>
</dbReference>
<keyword evidence="1" id="KW-0812">Transmembrane</keyword>
<feature type="transmembrane region" description="Helical" evidence="1">
    <location>
        <begin position="69"/>
        <end position="87"/>
    </location>
</feature>